<reference evidence="6" key="1">
    <citation type="submission" date="2020-02" db="EMBL/GenBank/DDBJ databases">
        <authorList>
            <person name="Meier V. D."/>
        </authorList>
    </citation>
    <scope>NUCLEOTIDE SEQUENCE</scope>
    <source>
        <strain evidence="6">AVDCRST_MAG90</strain>
    </source>
</reference>
<keyword evidence="2" id="KW-0238">DNA-binding</keyword>
<dbReference type="InterPro" id="IPR036388">
    <property type="entry name" value="WH-like_DNA-bd_sf"/>
</dbReference>
<organism evidence="6">
    <name type="scientific">uncultured Microvirga sp</name>
    <dbReference type="NCBI Taxonomy" id="412392"/>
    <lineage>
        <taxon>Bacteria</taxon>
        <taxon>Pseudomonadati</taxon>
        <taxon>Pseudomonadota</taxon>
        <taxon>Alphaproteobacteria</taxon>
        <taxon>Hyphomicrobiales</taxon>
        <taxon>Methylobacteriaceae</taxon>
        <taxon>Microvirga</taxon>
        <taxon>environmental samples</taxon>
    </lineage>
</organism>
<dbReference type="AlphaFoldDB" id="A0A6J4LB50"/>
<evidence type="ECO:0000256" key="3">
    <source>
        <dbReference type="ARBA" id="ARBA00023163"/>
    </source>
</evidence>
<evidence type="ECO:0000259" key="5">
    <source>
        <dbReference type="PROSITE" id="PS51063"/>
    </source>
</evidence>
<proteinExistence type="predicted"/>
<evidence type="ECO:0000256" key="2">
    <source>
        <dbReference type="ARBA" id="ARBA00023125"/>
    </source>
</evidence>
<dbReference type="InterPro" id="IPR018490">
    <property type="entry name" value="cNMP-bd_dom_sf"/>
</dbReference>
<dbReference type="SUPFAM" id="SSF51206">
    <property type="entry name" value="cAMP-binding domain-like"/>
    <property type="match status" value="1"/>
</dbReference>
<dbReference type="SMART" id="SM00419">
    <property type="entry name" value="HTH_CRP"/>
    <property type="match status" value="1"/>
</dbReference>
<dbReference type="Gene3D" id="2.60.120.10">
    <property type="entry name" value="Jelly Rolls"/>
    <property type="match status" value="1"/>
</dbReference>
<dbReference type="Pfam" id="PF13545">
    <property type="entry name" value="HTH_Crp_2"/>
    <property type="match status" value="1"/>
</dbReference>
<accession>A0A6J4LB50</accession>
<name>A0A6J4LB50_9HYPH</name>
<sequence length="255" mass="27900">MPAPHDRSRPRPRTPEGLSASPLLRKLEKLVDLSEPEREALKGAVPAALDVAAHVDLVREGETPSACFLIVEGFACRYKRLSDRRRQITSFQFPGDLCDLPSLTLSVLDHSIATLTPCRVAALPREAVLALTKAFPRIGEAFLRDALIDAAIFREWVVNVGQRSAYERAAHLLCEIYIRFKGIGLAAGETFDLPITQAELADALGISTVHVNRTLQELRGEGLITLKSGSLTILDWEGLKGAAGFKLDYLHQLAA</sequence>
<dbReference type="InterPro" id="IPR012318">
    <property type="entry name" value="HTH_CRP"/>
</dbReference>
<dbReference type="EMBL" id="CADCUC010000254">
    <property type="protein sequence ID" value="CAA9327505.1"/>
    <property type="molecule type" value="Genomic_DNA"/>
</dbReference>
<dbReference type="Pfam" id="PF00027">
    <property type="entry name" value="cNMP_binding"/>
    <property type="match status" value="1"/>
</dbReference>
<dbReference type="CDD" id="cd00038">
    <property type="entry name" value="CAP_ED"/>
    <property type="match status" value="1"/>
</dbReference>
<feature type="region of interest" description="Disordered" evidence="4">
    <location>
        <begin position="1"/>
        <end position="20"/>
    </location>
</feature>
<keyword evidence="1" id="KW-0805">Transcription regulation</keyword>
<dbReference type="InterPro" id="IPR036390">
    <property type="entry name" value="WH_DNA-bd_sf"/>
</dbReference>
<dbReference type="GO" id="GO:0006355">
    <property type="term" value="P:regulation of DNA-templated transcription"/>
    <property type="evidence" value="ECO:0007669"/>
    <property type="project" value="InterPro"/>
</dbReference>
<dbReference type="InterPro" id="IPR000595">
    <property type="entry name" value="cNMP-bd_dom"/>
</dbReference>
<evidence type="ECO:0000256" key="4">
    <source>
        <dbReference type="SAM" id="MobiDB-lite"/>
    </source>
</evidence>
<protein>
    <submittedName>
        <fullName evidence="6">cAMP-binding proteins - catabolite gene activator and regulatory subunit of cAMP-dependent protein kinases</fullName>
    </submittedName>
</protein>
<evidence type="ECO:0000256" key="1">
    <source>
        <dbReference type="ARBA" id="ARBA00023015"/>
    </source>
</evidence>
<dbReference type="SUPFAM" id="SSF46785">
    <property type="entry name" value="Winged helix' DNA-binding domain"/>
    <property type="match status" value="1"/>
</dbReference>
<dbReference type="InterPro" id="IPR014710">
    <property type="entry name" value="RmlC-like_jellyroll"/>
</dbReference>
<keyword evidence="3" id="KW-0804">Transcription</keyword>
<feature type="domain" description="HTH crp-type" evidence="5">
    <location>
        <begin position="163"/>
        <end position="237"/>
    </location>
</feature>
<dbReference type="Gene3D" id="1.10.10.10">
    <property type="entry name" value="Winged helix-like DNA-binding domain superfamily/Winged helix DNA-binding domain"/>
    <property type="match status" value="1"/>
</dbReference>
<dbReference type="GO" id="GO:0003677">
    <property type="term" value="F:DNA binding"/>
    <property type="evidence" value="ECO:0007669"/>
    <property type="project" value="UniProtKB-KW"/>
</dbReference>
<evidence type="ECO:0000313" key="6">
    <source>
        <dbReference type="EMBL" id="CAA9327505.1"/>
    </source>
</evidence>
<gene>
    <name evidence="6" type="ORF">AVDCRST_MAG90-1362</name>
</gene>
<dbReference type="PROSITE" id="PS51063">
    <property type="entry name" value="HTH_CRP_2"/>
    <property type="match status" value="1"/>
</dbReference>